<keyword evidence="1" id="KW-1133">Transmembrane helix</keyword>
<feature type="transmembrane region" description="Helical" evidence="1">
    <location>
        <begin position="51"/>
        <end position="71"/>
    </location>
</feature>
<sequence>MAIGIVNTPRWQTRLEVDRRVPLKVVPQRAQVPLAVRRAARARMLQRRRRTFFALSALIAVVALAWPGSAFGGVTKYNVNMDVAMNSRYHSGTVYIVGEHDTIDTIARAVSPQHPELVRQALVQSLRSTVVTPGEHVLIP</sequence>
<evidence type="ECO:0000313" key="2">
    <source>
        <dbReference type="EMBL" id="CAB4788627.1"/>
    </source>
</evidence>
<dbReference type="EMBL" id="CAFAAB010000114">
    <property type="protein sequence ID" value="CAB4788627.1"/>
    <property type="molecule type" value="Genomic_DNA"/>
</dbReference>
<evidence type="ECO:0000256" key="1">
    <source>
        <dbReference type="SAM" id="Phobius"/>
    </source>
</evidence>
<protein>
    <submittedName>
        <fullName evidence="2">Unannotated protein</fullName>
    </submittedName>
</protein>
<accession>A0A6J6X3G6</accession>
<proteinExistence type="predicted"/>
<keyword evidence="1" id="KW-0812">Transmembrane</keyword>
<organism evidence="2">
    <name type="scientific">freshwater metagenome</name>
    <dbReference type="NCBI Taxonomy" id="449393"/>
    <lineage>
        <taxon>unclassified sequences</taxon>
        <taxon>metagenomes</taxon>
        <taxon>ecological metagenomes</taxon>
    </lineage>
</organism>
<keyword evidence="1" id="KW-0472">Membrane</keyword>
<name>A0A6J6X3G6_9ZZZZ</name>
<reference evidence="2" key="1">
    <citation type="submission" date="2020-05" db="EMBL/GenBank/DDBJ databases">
        <authorList>
            <person name="Chiriac C."/>
            <person name="Salcher M."/>
            <person name="Ghai R."/>
            <person name="Kavagutti S V."/>
        </authorList>
    </citation>
    <scope>NUCLEOTIDE SEQUENCE</scope>
</reference>
<dbReference type="AlphaFoldDB" id="A0A6J6X3G6"/>
<gene>
    <name evidence="2" type="ORF">UFOPK2958_00991</name>
</gene>